<evidence type="ECO:0000256" key="3">
    <source>
        <dbReference type="SAM" id="Phobius"/>
    </source>
</evidence>
<feature type="transmembrane region" description="Helical" evidence="3">
    <location>
        <begin position="177"/>
        <end position="206"/>
    </location>
</feature>
<evidence type="ECO:0000256" key="2">
    <source>
        <dbReference type="ARBA" id="ARBA00022803"/>
    </source>
</evidence>
<protein>
    <recommendedName>
        <fullName evidence="6">Tetratricopeptide repeat protein</fullName>
    </recommendedName>
</protein>
<sequence>MRFTLTTLVIVLFVIILFLPGLNGGFLLDDGINILSNYVLYIHELNIDNLIYAGLSFHDGDGTRALPMASFAFDYWRTGSMDAGAFKATNIFIHAITTFFLAFFFRQLLLLAKWTPQHAAWGALILTLLWAVHPLQVSSVLYIVQRMQTMATLFVVLSLWTYLLMRQNQIAGGRGRIQGIGVIVFWFLALICKDDAVLLPVFTLLLELTVLRFQAGQAVVTRGLKQGYSLFVVLGIVAYCFVIIPKYGCWNICSGRDFNSGERLLTQGRVLMMYLGQIIFPLSDRLPFIYEDYPVSRSLLQPWTTLPSLFIIAVLIVWAWCWRHIRPLFAFGVLLFFAGHLISSNIILLELVFEHRNHFPMIGAILALSDLILLIFQRLKLKQQVIYGVFAAIILLLGTSTLYQTYIWGDAARLGQKLTKLSPASVRAWTQYAAAYFDRYNFTKNPQYLTSAISVTEQALQHVSSPSLTANIIIYKSILGTTETRDWQRYQDSLRATSDKRVNKQSLDALLDNFMKGYDIDENRLLESMDVIEKKENVDDLWYFEAANKVYNSKRRDHAIVFFRKFVDVSTVDEPTVKALLDGLTAGGYKEWVNELQEIRKHKSEKNGESNF</sequence>
<feature type="transmembrane region" description="Helical" evidence="3">
    <location>
        <begin position="359"/>
        <end position="376"/>
    </location>
</feature>
<feature type="transmembrane region" description="Helical" evidence="3">
    <location>
        <begin position="226"/>
        <end position="244"/>
    </location>
</feature>
<keyword evidence="5" id="KW-1185">Reference proteome</keyword>
<feature type="transmembrane region" description="Helical" evidence="3">
    <location>
        <begin position="91"/>
        <end position="112"/>
    </location>
</feature>
<feature type="transmembrane region" description="Helical" evidence="3">
    <location>
        <begin position="303"/>
        <end position="321"/>
    </location>
</feature>
<evidence type="ECO:0000313" key="4">
    <source>
        <dbReference type="EMBL" id="WHP04857.1"/>
    </source>
</evidence>
<evidence type="ECO:0000313" key="5">
    <source>
        <dbReference type="Proteomes" id="UP001229836"/>
    </source>
</evidence>
<dbReference type="PANTHER" id="PTHR44227:SF3">
    <property type="entry name" value="PROTEIN O-MANNOSYL-TRANSFERASE TMTC4"/>
    <property type="match status" value="1"/>
</dbReference>
<feature type="transmembrane region" description="Helical" evidence="3">
    <location>
        <begin position="119"/>
        <end position="143"/>
    </location>
</feature>
<accession>A0ABY8S201</accession>
<keyword evidence="2" id="KW-0802">TPR repeat</keyword>
<gene>
    <name evidence="4" type="ORF">QLH32_12465</name>
</gene>
<feature type="transmembrane region" description="Helical" evidence="3">
    <location>
        <begin position="328"/>
        <end position="353"/>
    </location>
</feature>
<proteinExistence type="predicted"/>
<organism evidence="4 5">
    <name type="scientific">Acinetobacter corruptisaponis</name>
    <dbReference type="NCBI Taxonomy" id="3045147"/>
    <lineage>
        <taxon>Bacteria</taxon>
        <taxon>Pseudomonadati</taxon>
        <taxon>Pseudomonadota</taxon>
        <taxon>Gammaproteobacteria</taxon>
        <taxon>Moraxellales</taxon>
        <taxon>Moraxellaceae</taxon>
        <taxon>Acinetobacter</taxon>
    </lineage>
</organism>
<feature type="transmembrane region" description="Helical" evidence="3">
    <location>
        <begin position="264"/>
        <end position="283"/>
    </location>
</feature>
<dbReference type="PANTHER" id="PTHR44227">
    <property type="match status" value="1"/>
</dbReference>
<name>A0ABY8S201_9GAMM</name>
<evidence type="ECO:0008006" key="6">
    <source>
        <dbReference type="Google" id="ProtNLM"/>
    </source>
</evidence>
<keyword evidence="3" id="KW-1133">Transmembrane helix</keyword>
<dbReference type="InterPro" id="IPR052346">
    <property type="entry name" value="O-mannosyl-transferase_TMTC"/>
</dbReference>
<dbReference type="EMBL" id="CP125669">
    <property type="protein sequence ID" value="WHP04857.1"/>
    <property type="molecule type" value="Genomic_DNA"/>
</dbReference>
<feature type="transmembrane region" description="Helical" evidence="3">
    <location>
        <begin position="385"/>
        <end position="408"/>
    </location>
</feature>
<feature type="transmembrane region" description="Helical" evidence="3">
    <location>
        <begin position="149"/>
        <end position="165"/>
    </location>
</feature>
<reference evidence="4 5" key="1">
    <citation type="submission" date="2023-05" db="EMBL/GenBank/DDBJ databases">
        <title>The complete genome of Acinetobacter sp. nov KCTC 92772.</title>
        <authorList>
            <person name="Zhou G."/>
        </authorList>
    </citation>
    <scope>NUCLEOTIDE SEQUENCE [LARGE SCALE GENOMIC DNA]</scope>
    <source>
        <strain evidence="4 5">KCTC 92772</strain>
    </source>
</reference>
<keyword evidence="3" id="KW-0472">Membrane</keyword>
<dbReference type="Proteomes" id="UP001229836">
    <property type="component" value="Chromosome"/>
</dbReference>
<evidence type="ECO:0000256" key="1">
    <source>
        <dbReference type="ARBA" id="ARBA00022737"/>
    </source>
</evidence>
<dbReference type="RefSeq" id="WP_283266477.1">
    <property type="nucleotide sequence ID" value="NZ_CP125669.1"/>
</dbReference>
<keyword evidence="3" id="KW-0812">Transmembrane</keyword>
<keyword evidence="1" id="KW-0677">Repeat</keyword>